<dbReference type="AlphaFoldDB" id="A0A6N3AYA8"/>
<sequence length="733" mass="85750">MITIALDENGDFEGFKNLGESAPLYIAGIVYDDGGHDKDTKYEMQRLDEYFRAVASEKEDGDSVCCYPQDLHVNNKGINNTNVRRMKSRLGESLPEFLQYGTYKNKKIGKFPRQGQYRITMMLKSNTGKTILNHKSTSNLINDGYASNLYVNMAYSIVSRLVFHNPYNLHVTKVKFDLATRLVPVKASDQELCRNYLSLGYKDYKFDSNRAPVDYKNGTMRYFQVANDSNYRTALDLKLLETNRLDLESDWFSVRSIYYGADEKTSIKYAFLYLADVICSILNHNKTGKNITQWQQSFVEQAKQLTGSSQNLIFMYDDIDMDYEAAVMAYQQKDYYKVLTTLFKSKHSNSNFTSYYWKQWFPKIEEWINNIKDKEAIEEAVRQFAKYANSNLLKQDELVYLYNHLEPLVANLEIFEASKYAFYDAGITAYNHIGNSQMAERCFEIAKGFAKYCHVEDYLLTLKRRVVMLNDQYRYKEALSLAKEILEYEDELASLRELLVESGDVSSISKGRALSLCGQVYAYMRDSQAENCFKEALDQFDEQSIDYNITLSYLLHYYIDMGIRESYERYAPIYFGGHNDVWNQFKYLKDMTEDEQKQQSFKFAFYVYIKALYTFYLDQLNSEKRRDLFKWVQNLPKSSKSEHLNGHPWELIYKYFALIAVTFKKQELADECIQLTQTVVQERAAAIDNIIAGGLVEYYTLVGKSDMAEQAKELFTNNEIREHYKELLVYMFR</sequence>
<organism evidence="1">
    <name type="scientific">Veillonella atypica</name>
    <dbReference type="NCBI Taxonomy" id="39777"/>
    <lineage>
        <taxon>Bacteria</taxon>
        <taxon>Bacillati</taxon>
        <taxon>Bacillota</taxon>
        <taxon>Negativicutes</taxon>
        <taxon>Veillonellales</taxon>
        <taxon>Veillonellaceae</taxon>
        <taxon>Veillonella</taxon>
    </lineage>
</organism>
<dbReference type="RefSeq" id="WP_156718001.1">
    <property type="nucleotide sequence ID" value="NZ_CACRUN010000012.1"/>
</dbReference>
<protein>
    <recommendedName>
        <fullName evidence="2">DUF3800 domain-containing protein</fullName>
    </recommendedName>
</protein>
<gene>
    <name evidence="1" type="ORF">VALFYP47_00093</name>
</gene>
<dbReference type="EMBL" id="CACRUN010000012">
    <property type="protein sequence ID" value="VYT95168.1"/>
    <property type="molecule type" value="Genomic_DNA"/>
</dbReference>
<accession>A0A6N3AYA8</accession>
<evidence type="ECO:0008006" key="2">
    <source>
        <dbReference type="Google" id="ProtNLM"/>
    </source>
</evidence>
<name>A0A6N3AYA8_9FIRM</name>
<proteinExistence type="predicted"/>
<evidence type="ECO:0000313" key="1">
    <source>
        <dbReference type="EMBL" id="VYT95168.1"/>
    </source>
</evidence>
<reference evidence="1" key="1">
    <citation type="submission" date="2019-11" db="EMBL/GenBank/DDBJ databases">
        <authorList>
            <person name="Feng L."/>
        </authorList>
    </citation>
    <scope>NUCLEOTIDE SEQUENCE</scope>
    <source>
        <strain evidence="1">VatypicaLFYP47</strain>
    </source>
</reference>